<sequence length="222" mass="25247">MPTIGTDILEWPGNELRGPPRPPPVVPWLQWKTARTAKHSSEPRLDHINAANPTSGSGSDDSAAETDQQRVANRDRGGGVRKRLRPGPVPKLEAMTLQSFQEGGYFDMQIQEATARLGVGRTVLTRRVRQLGISRWPYRRRASMRKLIAKTHHYLDQGEARRQRQQPPTRSIVDLLHQEMDPCKGARDAVLWDAIWRYRQCFFKQEHLAKKAKPCKQGNSTG</sequence>
<proteinExistence type="predicted"/>
<dbReference type="InterPro" id="IPR003035">
    <property type="entry name" value="RWP-RK_dom"/>
</dbReference>
<dbReference type="EMBL" id="AGSI01000017">
    <property type="protein sequence ID" value="EIE19961.1"/>
    <property type="molecule type" value="Genomic_DNA"/>
</dbReference>
<comment type="function">
    <text evidence="1">Putative transcription factor.</text>
</comment>
<feature type="compositionally biased region" description="Polar residues" evidence="7">
    <location>
        <begin position="51"/>
        <end position="71"/>
    </location>
</feature>
<feature type="domain" description="RWP-RK" evidence="8">
    <location>
        <begin position="76"/>
        <end position="164"/>
    </location>
</feature>
<dbReference type="GO" id="GO:0003700">
    <property type="term" value="F:DNA-binding transcription factor activity"/>
    <property type="evidence" value="ECO:0007669"/>
    <property type="project" value="InterPro"/>
</dbReference>
<organism evidence="9 10">
    <name type="scientific">Coccomyxa subellipsoidea (strain C-169)</name>
    <name type="common">Green microalga</name>
    <dbReference type="NCBI Taxonomy" id="574566"/>
    <lineage>
        <taxon>Eukaryota</taxon>
        <taxon>Viridiplantae</taxon>
        <taxon>Chlorophyta</taxon>
        <taxon>core chlorophytes</taxon>
        <taxon>Trebouxiophyceae</taxon>
        <taxon>Trebouxiophyceae incertae sedis</taxon>
        <taxon>Coccomyxaceae</taxon>
        <taxon>Coccomyxa</taxon>
        <taxon>Coccomyxa subellipsoidea</taxon>
    </lineage>
</organism>
<evidence type="ECO:0000256" key="1">
    <source>
        <dbReference type="ARBA" id="ARBA00004049"/>
    </source>
</evidence>
<reference evidence="9 10" key="1">
    <citation type="journal article" date="2012" name="Genome Biol.">
        <title>The genome of the polar eukaryotic microalga coccomyxa subellipsoidea reveals traits of cold adaptation.</title>
        <authorList>
            <person name="Blanc G."/>
            <person name="Agarkova I."/>
            <person name="Grimwood J."/>
            <person name="Kuo A."/>
            <person name="Brueggeman A."/>
            <person name="Dunigan D."/>
            <person name="Gurnon J."/>
            <person name="Ladunga I."/>
            <person name="Lindquist E."/>
            <person name="Lucas S."/>
            <person name="Pangilinan J."/>
            <person name="Proschold T."/>
            <person name="Salamov A."/>
            <person name="Schmutz J."/>
            <person name="Weeks D."/>
            <person name="Yamada T."/>
            <person name="Claverie J.M."/>
            <person name="Grigoriev I."/>
            <person name="Van Etten J."/>
            <person name="Lomsadze A."/>
            <person name="Borodovsky M."/>
        </authorList>
    </citation>
    <scope>NUCLEOTIDE SEQUENCE [LARGE SCALE GENOMIC DNA]</scope>
    <source>
        <strain evidence="9 10">C-169</strain>
    </source>
</reference>
<keyword evidence="5" id="KW-0804">Transcription</keyword>
<comment type="caution">
    <text evidence="9">The sequence shown here is derived from an EMBL/GenBank/DDBJ whole genome shotgun (WGS) entry which is preliminary data.</text>
</comment>
<evidence type="ECO:0000256" key="7">
    <source>
        <dbReference type="SAM" id="MobiDB-lite"/>
    </source>
</evidence>
<dbReference type="OrthoDB" id="513628at2759"/>
<feature type="region of interest" description="Disordered" evidence="7">
    <location>
        <begin position="1"/>
        <end position="90"/>
    </location>
</feature>
<evidence type="ECO:0000313" key="9">
    <source>
        <dbReference type="EMBL" id="EIE19961.1"/>
    </source>
</evidence>
<dbReference type="InterPro" id="IPR044607">
    <property type="entry name" value="RKD-like"/>
</dbReference>
<evidence type="ECO:0000256" key="3">
    <source>
        <dbReference type="ARBA" id="ARBA00023054"/>
    </source>
</evidence>
<name>I0YNJ2_COCSC</name>
<dbReference type="Pfam" id="PF02042">
    <property type="entry name" value="RWP-RK"/>
    <property type="match status" value="1"/>
</dbReference>
<dbReference type="AlphaFoldDB" id="I0YNJ2"/>
<keyword evidence="4" id="KW-0238">DNA-binding</keyword>
<keyword evidence="3" id="KW-0175">Coiled coil</keyword>
<evidence type="ECO:0000256" key="4">
    <source>
        <dbReference type="ARBA" id="ARBA00023125"/>
    </source>
</evidence>
<evidence type="ECO:0000259" key="8">
    <source>
        <dbReference type="PROSITE" id="PS51519"/>
    </source>
</evidence>
<keyword evidence="2" id="KW-0805">Transcription regulation</keyword>
<dbReference type="Proteomes" id="UP000007264">
    <property type="component" value="Unassembled WGS sequence"/>
</dbReference>
<dbReference type="PANTHER" id="PTHR46373">
    <property type="entry name" value="PROTEIN RKD4"/>
    <property type="match status" value="1"/>
</dbReference>
<keyword evidence="10" id="KW-1185">Reference proteome</keyword>
<dbReference type="GO" id="GO:0003677">
    <property type="term" value="F:DNA binding"/>
    <property type="evidence" value="ECO:0007669"/>
    <property type="project" value="UniProtKB-KW"/>
</dbReference>
<dbReference type="RefSeq" id="XP_005644505.1">
    <property type="nucleotide sequence ID" value="XM_005644448.1"/>
</dbReference>
<keyword evidence="6" id="KW-0539">Nucleus</keyword>
<dbReference type="PROSITE" id="PS51519">
    <property type="entry name" value="RWP_RK"/>
    <property type="match status" value="1"/>
</dbReference>
<protein>
    <recommendedName>
        <fullName evidence="8">RWP-RK domain-containing protein</fullName>
    </recommendedName>
</protein>
<accession>I0YNJ2</accession>
<evidence type="ECO:0000256" key="2">
    <source>
        <dbReference type="ARBA" id="ARBA00023015"/>
    </source>
</evidence>
<gene>
    <name evidence="9" type="ORF">COCSUDRAFT_58197</name>
</gene>
<evidence type="ECO:0000313" key="10">
    <source>
        <dbReference type="Proteomes" id="UP000007264"/>
    </source>
</evidence>
<evidence type="ECO:0000256" key="6">
    <source>
        <dbReference type="ARBA" id="ARBA00023242"/>
    </source>
</evidence>
<evidence type="ECO:0000256" key="5">
    <source>
        <dbReference type="ARBA" id="ARBA00023163"/>
    </source>
</evidence>
<dbReference type="GeneID" id="17037935"/>
<dbReference type="STRING" id="574566.I0YNJ2"/>
<dbReference type="KEGG" id="csl:COCSUDRAFT_58197"/>
<dbReference type="PANTHER" id="PTHR46373:SF2">
    <property type="entry name" value="RWP-RK DOMAIN-CONTAINING PROTEIN"/>
    <property type="match status" value="1"/>
</dbReference>